<evidence type="ECO:0000256" key="1">
    <source>
        <dbReference type="ARBA" id="ARBA00006596"/>
    </source>
</evidence>
<name>A0A166XE56_9AGAM</name>
<dbReference type="OrthoDB" id="10253113at2759"/>
<evidence type="ECO:0000256" key="2">
    <source>
        <dbReference type="ARBA" id="ARBA00015854"/>
    </source>
</evidence>
<protein>
    <recommendedName>
        <fullName evidence="2">Cytosolic Fe-S cluster assembly factor NAR1</fullName>
    </recommendedName>
    <alternativeName>
        <fullName evidence="3">Cytosolic Fe-S cluster assembly factor nar1</fullName>
    </alternativeName>
    <alternativeName>
        <fullName evidence="9">Nuclear architecture-related protein 1</fullName>
    </alternativeName>
</protein>
<comment type="similarity">
    <text evidence="1">Belongs to the NARF family.</text>
</comment>
<evidence type="ECO:0000256" key="7">
    <source>
        <dbReference type="ARBA" id="ARBA00023014"/>
    </source>
</evidence>
<dbReference type="EMBL" id="KV417480">
    <property type="protein sequence ID" value="KZP34692.1"/>
    <property type="molecule type" value="Genomic_DNA"/>
</dbReference>
<sequence length="539" mass="57877">MAFSGALTLTDLNDFITPAAACIKPVEQVKSTEVAKAPGSAPTEIMIDSAGSYFEVEEASKAGKKLEQAQISLNDCLACSGCITSAESVLITLQSHTEVLSVLGANPAPGECGHKTPVLSIAPQALASLAAALSSSSHTPTDMRRVYRRVQAFCAQALGFAHVFDTTFARHLALREHAREFAERRAGGGRLPMLASACPGWVCYAEKAHAEMLPFIARTKSPQQVMGTLVKEWLGAKWGKRPDEIYHVSVMPCYDKKLEASRTDFQNELYATRDVDCVITTGELELLMREKGWDLALPVPGELDAPPDAVFPELMEHPGTSSGSYLHTLIAALAAAAPAPVAHTTKIVRGADYEEHTLTDAAGAVVFRGAKCYGFRNLQNVVRKVGREAGVQVGRGAAGRMGGGLRARVKKGAAAGEEGRGYDYVEVMACPGGCVNGGGQLKPPADAEGYERDWARSGVDVLPAPDAKWGDKEWNKRVEAAYWHDLPTPPASPTPDAAPDADELAERIVHELSGERREKLFRTEYRAVESQVLGLAVKW</sequence>
<dbReference type="InterPro" id="IPR004108">
    <property type="entry name" value="Fe_hydrogenase_lsu_C"/>
</dbReference>
<evidence type="ECO:0000256" key="5">
    <source>
        <dbReference type="ARBA" id="ARBA00022723"/>
    </source>
</evidence>
<keyword evidence="7" id="KW-0411">Iron-sulfur</keyword>
<dbReference type="SUPFAM" id="SSF53920">
    <property type="entry name" value="Fe-only hydrogenase"/>
    <property type="match status" value="1"/>
</dbReference>
<proteinExistence type="inferred from homology"/>
<dbReference type="Gene3D" id="3.30.70.20">
    <property type="match status" value="1"/>
</dbReference>
<dbReference type="InterPro" id="IPR050340">
    <property type="entry name" value="Cytosolic_Fe-S_CAF"/>
</dbReference>
<keyword evidence="5" id="KW-0479">Metal-binding</keyword>
<evidence type="ECO:0000259" key="10">
    <source>
        <dbReference type="Pfam" id="PF02906"/>
    </source>
</evidence>
<dbReference type="InterPro" id="IPR009016">
    <property type="entry name" value="Fe_hydrogenase"/>
</dbReference>
<keyword evidence="12" id="KW-1185">Reference proteome</keyword>
<reference evidence="11 12" key="1">
    <citation type="journal article" date="2016" name="Mol. Biol. Evol.">
        <title>Comparative Genomics of Early-Diverging Mushroom-Forming Fungi Provides Insights into the Origins of Lignocellulose Decay Capabilities.</title>
        <authorList>
            <person name="Nagy L.G."/>
            <person name="Riley R."/>
            <person name="Tritt A."/>
            <person name="Adam C."/>
            <person name="Daum C."/>
            <person name="Floudas D."/>
            <person name="Sun H."/>
            <person name="Yadav J.S."/>
            <person name="Pangilinan J."/>
            <person name="Larsson K.H."/>
            <person name="Matsuura K."/>
            <person name="Barry K."/>
            <person name="Labutti K."/>
            <person name="Kuo R."/>
            <person name="Ohm R.A."/>
            <person name="Bhattacharya S.S."/>
            <person name="Shirouzu T."/>
            <person name="Yoshinaga Y."/>
            <person name="Martin F.M."/>
            <person name="Grigoriev I.V."/>
            <person name="Hibbett D.S."/>
        </authorList>
    </citation>
    <scope>NUCLEOTIDE SEQUENCE [LARGE SCALE GENOMIC DNA]</scope>
    <source>
        <strain evidence="11 12">CBS 109695</strain>
    </source>
</reference>
<dbReference type="AlphaFoldDB" id="A0A166XE56"/>
<evidence type="ECO:0000256" key="9">
    <source>
        <dbReference type="ARBA" id="ARBA00031269"/>
    </source>
</evidence>
<feature type="domain" description="Iron hydrogenase large subunit C-terminal" evidence="10">
    <location>
        <begin position="117"/>
        <end position="438"/>
    </location>
</feature>
<dbReference type="GO" id="GO:0046872">
    <property type="term" value="F:metal ion binding"/>
    <property type="evidence" value="ECO:0007669"/>
    <property type="project" value="UniProtKB-KW"/>
</dbReference>
<dbReference type="PANTHER" id="PTHR11615">
    <property type="entry name" value="NITRATE, FORMATE, IRON DEHYDROGENASE"/>
    <property type="match status" value="1"/>
</dbReference>
<evidence type="ECO:0000256" key="6">
    <source>
        <dbReference type="ARBA" id="ARBA00023004"/>
    </source>
</evidence>
<organism evidence="11 12">
    <name type="scientific">Athelia psychrophila</name>
    <dbReference type="NCBI Taxonomy" id="1759441"/>
    <lineage>
        <taxon>Eukaryota</taxon>
        <taxon>Fungi</taxon>
        <taxon>Dikarya</taxon>
        <taxon>Basidiomycota</taxon>
        <taxon>Agaricomycotina</taxon>
        <taxon>Agaricomycetes</taxon>
        <taxon>Agaricomycetidae</taxon>
        <taxon>Atheliales</taxon>
        <taxon>Atheliaceae</taxon>
        <taxon>Athelia</taxon>
    </lineage>
</organism>
<dbReference type="Proteomes" id="UP000076532">
    <property type="component" value="Unassembled WGS sequence"/>
</dbReference>
<evidence type="ECO:0000313" key="12">
    <source>
        <dbReference type="Proteomes" id="UP000076532"/>
    </source>
</evidence>
<dbReference type="Gene3D" id="3.40.950.10">
    <property type="entry name" value="Fe-only Hydrogenase (Larger Subunit), Chain L, domain 3"/>
    <property type="match status" value="1"/>
</dbReference>
<accession>A0A166XE56</accession>
<dbReference type="FunFam" id="3.30.70.20:FF:000042">
    <property type="entry name" value="Cytosolic Fe-S cluster assembly factor NAR1"/>
    <property type="match status" value="1"/>
</dbReference>
<evidence type="ECO:0000256" key="3">
    <source>
        <dbReference type="ARBA" id="ARBA00017073"/>
    </source>
</evidence>
<comment type="function">
    <text evidence="8">Component of the cytosolic Fe/S protein assembly machinery. Required for maturation of extramitochondrial Fe/S proteins. May play a role in the transfer of pre-assembled Fe/S clusters to target apoproteins.</text>
</comment>
<keyword evidence="6" id="KW-0408">Iron</keyword>
<evidence type="ECO:0000313" key="11">
    <source>
        <dbReference type="EMBL" id="KZP34692.1"/>
    </source>
</evidence>
<dbReference type="STRING" id="436010.A0A166XE56"/>
<dbReference type="Pfam" id="PF02906">
    <property type="entry name" value="Fe_hyd_lg_C"/>
    <property type="match status" value="1"/>
</dbReference>
<evidence type="ECO:0000256" key="4">
    <source>
        <dbReference type="ARBA" id="ARBA00022485"/>
    </source>
</evidence>
<dbReference type="GO" id="GO:0051539">
    <property type="term" value="F:4 iron, 4 sulfur cluster binding"/>
    <property type="evidence" value="ECO:0007669"/>
    <property type="project" value="UniProtKB-KW"/>
</dbReference>
<dbReference type="Gene3D" id="3.40.50.1780">
    <property type="match status" value="1"/>
</dbReference>
<evidence type="ECO:0000256" key="8">
    <source>
        <dbReference type="ARBA" id="ARBA00025099"/>
    </source>
</evidence>
<keyword evidence="4" id="KW-0004">4Fe-4S</keyword>
<gene>
    <name evidence="11" type="ORF">FIBSPDRAFT_906641</name>
</gene>